<dbReference type="InterPro" id="IPR051050">
    <property type="entry name" value="Lipid_II_flippase_MurJ/MviN"/>
</dbReference>
<feature type="transmembrane region" description="Helical" evidence="10">
    <location>
        <begin position="161"/>
        <end position="182"/>
    </location>
</feature>
<feature type="transmembrane region" description="Helical" evidence="10">
    <location>
        <begin position="229"/>
        <end position="250"/>
    </location>
</feature>
<proteinExistence type="inferred from homology"/>
<dbReference type="UniPathway" id="UPA00219"/>
<organism evidence="12 13">
    <name type="scientific">Parvibaculum sedimenti</name>
    <dbReference type="NCBI Taxonomy" id="2608632"/>
    <lineage>
        <taxon>Bacteria</taxon>
        <taxon>Pseudomonadati</taxon>
        <taxon>Pseudomonadota</taxon>
        <taxon>Alphaproteobacteria</taxon>
        <taxon>Hyphomicrobiales</taxon>
        <taxon>Parvibaculaceae</taxon>
        <taxon>Parvibaculum</taxon>
    </lineage>
</organism>
<dbReference type="PANTHER" id="PTHR47019">
    <property type="entry name" value="LIPID II FLIPPASE MURJ"/>
    <property type="match status" value="1"/>
</dbReference>
<name>A0A6N6VLD2_9HYPH</name>
<accession>A0A6N6VLD2</accession>
<dbReference type="AlphaFoldDB" id="A0A6N6VLD2"/>
<dbReference type="PRINTS" id="PR01806">
    <property type="entry name" value="VIRFACTRMVIN"/>
</dbReference>
<dbReference type="GO" id="GO:0071555">
    <property type="term" value="P:cell wall organization"/>
    <property type="evidence" value="ECO:0007669"/>
    <property type="project" value="UniProtKB-UniRule"/>
</dbReference>
<evidence type="ECO:0000313" key="13">
    <source>
        <dbReference type="Proteomes" id="UP000468901"/>
    </source>
</evidence>
<evidence type="ECO:0000256" key="2">
    <source>
        <dbReference type="ARBA" id="ARBA00022475"/>
    </source>
</evidence>
<protein>
    <recommendedName>
        <fullName evidence="10">Probable lipid II flippase MurJ</fullName>
    </recommendedName>
</protein>
<comment type="subcellular location">
    <subcellularLocation>
        <location evidence="10">Cell inner membrane</location>
        <topology evidence="10">Multi-pass membrane protein</topology>
    </subcellularLocation>
    <subcellularLocation>
        <location evidence="1">Cell membrane</location>
        <topology evidence="1">Multi-pass membrane protein</topology>
    </subcellularLocation>
</comment>
<dbReference type="Pfam" id="PF03023">
    <property type="entry name" value="MurJ"/>
    <property type="match status" value="1"/>
</dbReference>
<dbReference type="GO" id="GO:0005886">
    <property type="term" value="C:plasma membrane"/>
    <property type="evidence" value="ECO:0007669"/>
    <property type="project" value="UniProtKB-SubCell"/>
</dbReference>
<keyword evidence="10" id="KW-0997">Cell inner membrane</keyword>
<dbReference type="GO" id="GO:0015648">
    <property type="term" value="F:lipid-linked peptidoglycan transporter activity"/>
    <property type="evidence" value="ECO:0007669"/>
    <property type="project" value="UniProtKB-UniRule"/>
</dbReference>
<evidence type="ECO:0000256" key="8">
    <source>
        <dbReference type="ARBA" id="ARBA00060041"/>
    </source>
</evidence>
<evidence type="ECO:0000256" key="5">
    <source>
        <dbReference type="ARBA" id="ARBA00022984"/>
    </source>
</evidence>
<dbReference type="Proteomes" id="UP000468901">
    <property type="component" value="Unassembled WGS sequence"/>
</dbReference>
<dbReference type="NCBIfam" id="TIGR01695">
    <property type="entry name" value="murJ_mviN"/>
    <property type="match status" value="1"/>
</dbReference>
<dbReference type="CDD" id="cd13123">
    <property type="entry name" value="MATE_MurJ_like"/>
    <property type="match status" value="1"/>
</dbReference>
<dbReference type="GO" id="GO:0008360">
    <property type="term" value="P:regulation of cell shape"/>
    <property type="evidence" value="ECO:0007669"/>
    <property type="project" value="UniProtKB-UniRule"/>
</dbReference>
<dbReference type="HAMAP" id="MF_02078">
    <property type="entry name" value="MurJ_MviN"/>
    <property type="match status" value="1"/>
</dbReference>
<keyword evidence="3 10" id="KW-0812">Transmembrane</keyword>
<reference evidence="12 13" key="1">
    <citation type="submission" date="2019-09" db="EMBL/GenBank/DDBJ databases">
        <title>Parvibaculum sedimenti sp. nov., isolated from sediment.</title>
        <authorList>
            <person name="Wang Y."/>
        </authorList>
    </citation>
    <scope>NUCLEOTIDE SEQUENCE [LARGE SCALE GENOMIC DNA]</scope>
    <source>
        <strain evidence="12 13">HXT-9</strain>
    </source>
</reference>
<dbReference type="GO" id="GO:0034204">
    <property type="term" value="P:lipid translocation"/>
    <property type="evidence" value="ECO:0007669"/>
    <property type="project" value="TreeGrafter"/>
</dbReference>
<keyword evidence="2 10" id="KW-1003">Cell membrane</keyword>
<keyword evidence="4 10" id="KW-0133">Cell shape</keyword>
<evidence type="ECO:0000256" key="10">
    <source>
        <dbReference type="HAMAP-Rule" id="MF_02078"/>
    </source>
</evidence>
<evidence type="ECO:0000256" key="4">
    <source>
        <dbReference type="ARBA" id="ARBA00022960"/>
    </source>
</evidence>
<dbReference type="RefSeq" id="WP_152214140.1">
    <property type="nucleotide sequence ID" value="NZ_JBAQYD010000121.1"/>
</dbReference>
<gene>
    <name evidence="10 12" type="primary">murJ</name>
    <name evidence="12" type="ORF">F2P47_00160</name>
</gene>
<feature type="transmembrane region" description="Helical" evidence="10">
    <location>
        <begin position="90"/>
        <end position="114"/>
    </location>
</feature>
<dbReference type="GO" id="GO:0009252">
    <property type="term" value="P:peptidoglycan biosynthetic process"/>
    <property type="evidence" value="ECO:0007669"/>
    <property type="project" value="UniProtKB-UniRule"/>
</dbReference>
<feature type="transmembrane region" description="Helical" evidence="10">
    <location>
        <begin position="309"/>
        <end position="329"/>
    </location>
</feature>
<keyword evidence="13" id="KW-1185">Reference proteome</keyword>
<evidence type="ECO:0000256" key="1">
    <source>
        <dbReference type="ARBA" id="ARBA00004651"/>
    </source>
</evidence>
<comment type="similarity">
    <text evidence="9 10 11">Belongs to the MurJ/MviN family.</text>
</comment>
<feature type="transmembrane region" description="Helical" evidence="10">
    <location>
        <begin position="134"/>
        <end position="154"/>
    </location>
</feature>
<dbReference type="PIRSF" id="PIRSF002869">
    <property type="entry name" value="MviN"/>
    <property type="match status" value="1"/>
</dbReference>
<feature type="transmembrane region" description="Helical" evidence="10">
    <location>
        <begin position="26"/>
        <end position="45"/>
    </location>
</feature>
<keyword evidence="5 10" id="KW-0573">Peptidoglycan synthesis</keyword>
<keyword evidence="10 11" id="KW-0813">Transport</keyword>
<sequence length="513" mass="55701">MNLLRSAATVGGTTFLSRVLGFLRDMMVASALGTGPIADAFFVAFRFPNMFRAIFAEGAFNSAFVPLFAKKLEGEGEASARRFAEDATSVLLTGLLVFTILVEIFMPWLMWLFAPGFGDDPQKHEWAVQFTRVNFPYLLFISLTAVQSAILNSLGKFFAGAAAPVMLNITMIVALWFVVPLATNPGLALSWGVMAAGIIQFVWLAISCHRANMSLGLRLPKLTPEVKHLLLLAVPGLISGGIGQLNLTIGTIMASWQEGAVSWLYYADRIYQFPLGVIGIAIGVVLLPDLSRRLRAGDGDGAHWSQNRAIEFSMLLTVPAAVALAIIPYEIIKVLFERGRFHEVDTHATSLALLIYAVGLPAFVLNKVFSPAFYAREDTKTPLQFAAVSIAVNIASSITLFQFFGYAGIAAGTSIAAWVNTGQLGLRLWKHGHLVPDAQLMKRLPLTLLASVGMGAVLYVGAHFLAPWFGLRFIWSVSVLTGLVAGGMGAYAIFCQFTGAARYSDVMRLLRRR</sequence>
<feature type="transmembrane region" description="Helical" evidence="10">
    <location>
        <begin position="472"/>
        <end position="494"/>
    </location>
</feature>
<dbReference type="InterPro" id="IPR004268">
    <property type="entry name" value="MurJ"/>
</dbReference>
<evidence type="ECO:0000256" key="6">
    <source>
        <dbReference type="ARBA" id="ARBA00022989"/>
    </source>
</evidence>
<feature type="transmembrane region" description="Helical" evidence="10">
    <location>
        <begin position="188"/>
        <end position="208"/>
    </location>
</feature>
<feature type="transmembrane region" description="Helical" evidence="10">
    <location>
        <begin position="349"/>
        <end position="369"/>
    </location>
</feature>
<comment type="function">
    <text evidence="8 10 11">Involved in peptidoglycan biosynthesis. Transports lipid-linked peptidoglycan precursors from the inner to the outer leaflet of the cytoplasmic membrane.</text>
</comment>
<feature type="transmembrane region" description="Helical" evidence="10">
    <location>
        <begin position="406"/>
        <end position="426"/>
    </location>
</feature>
<dbReference type="PANTHER" id="PTHR47019:SF1">
    <property type="entry name" value="LIPID II FLIPPASE MURJ"/>
    <property type="match status" value="1"/>
</dbReference>
<comment type="caution">
    <text evidence="12">The sequence shown here is derived from an EMBL/GenBank/DDBJ whole genome shotgun (WGS) entry which is preliminary data.</text>
</comment>
<keyword evidence="6 10" id="KW-1133">Transmembrane helix</keyword>
<feature type="transmembrane region" description="Helical" evidence="10">
    <location>
        <begin position="446"/>
        <end position="466"/>
    </location>
</feature>
<dbReference type="EMBL" id="WESC01000001">
    <property type="protein sequence ID" value="KAB7742588.1"/>
    <property type="molecule type" value="Genomic_DNA"/>
</dbReference>
<evidence type="ECO:0000256" key="3">
    <source>
        <dbReference type="ARBA" id="ARBA00022692"/>
    </source>
</evidence>
<feature type="transmembrane region" description="Helical" evidence="10">
    <location>
        <begin position="270"/>
        <end position="288"/>
    </location>
</feature>
<evidence type="ECO:0000256" key="11">
    <source>
        <dbReference type="PIRNR" id="PIRNR002869"/>
    </source>
</evidence>
<keyword evidence="10 11" id="KW-0961">Cell wall biogenesis/degradation</keyword>
<evidence type="ECO:0000313" key="12">
    <source>
        <dbReference type="EMBL" id="KAB7742588.1"/>
    </source>
</evidence>
<comment type="pathway">
    <text evidence="10">Cell wall biogenesis; peptidoglycan biosynthesis.</text>
</comment>
<evidence type="ECO:0000256" key="7">
    <source>
        <dbReference type="ARBA" id="ARBA00023136"/>
    </source>
</evidence>
<evidence type="ECO:0000256" key="9">
    <source>
        <dbReference type="ARBA" id="ARBA00061532"/>
    </source>
</evidence>
<feature type="transmembrane region" description="Helical" evidence="10">
    <location>
        <begin position="381"/>
        <end position="400"/>
    </location>
</feature>
<keyword evidence="7 10" id="KW-0472">Membrane</keyword>